<dbReference type="OrthoDB" id="4456959at2759"/>
<dbReference type="PANTHER" id="PTHR31313:SF81">
    <property type="entry name" value="TY1 ENHANCER ACTIVATOR"/>
    <property type="match status" value="1"/>
</dbReference>
<sequence length="549" mass="63829">MKIVQTELVKLKSVSFNNHQIYHNTVTTWKLCLTPNGLRINTNILNISDLYQILLNGIRQLEINNKASTSITGLSDSNITNTLLWKPKQQFHTIASQINEKELQLLVHSYYQPCFLPYQIVDQQSFLQQYNNPQSPQELLLVNSIHAWIYKHASIYHYGLSSNPAAAGEIYFLEAKQFLRRCFTKSNHITIHALLNLYMYQLSCERTTLAYLYIGLAIRMAQNLGFHKKHHMPIDLKQREINKRLWWSVYWLDLCAALESNRPTIVDDKDCDMEYPTRLEDEDEETGYHIAFSVQSIKLMKIRKVITKHLPSEQKSGFCLLDALSNLESSLAQWLQDLPFCFSFSENNATMRVASFCDEARLILNIQYHTTWIMLHKLFLREQEAAASPVTLLSLDVCTRSANLITQLLQIYAKQLHWCHFYYCLDSVVESVYIHQKSVMCNYMDTTTIQTAFKNLTITISILYKSPLIYMQKVRNIIDQVKEFLNQQGQQIIPQKPLEKEQQEEICQSTTIVTTGAIILRNPNINLIDFIQPTFSNDELNQILSIYND</sequence>
<dbReference type="Proteomes" id="UP000650833">
    <property type="component" value="Unassembled WGS sequence"/>
</dbReference>
<dbReference type="PANTHER" id="PTHR31313">
    <property type="entry name" value="TY1 ENHANCER ACTIVATOR"/>
    <property type="match status" value="1"/>
</dbReference>
<keyword evidence="6" id="KW-0539">Nucleus</keyword>
<accession>A0A8H7QHA3</accession>
<dbReference type="CDD" id="cd12148">
    <property type="entry name" value="fungal_TF_MHR"/>
    <property type="match status" value="1"/>
</dbReference>
<dbReference type="InterPro" id="IPR051615">
    <property type="entry name" value="Transcr_Regulatory_Elem"/>
</dbReference>
<reference evidence="8" key="1">
    <citation type="submission" date="2020-12" db="EMBL/GenBank/DDBJ databases">
        <title>Metabolic potential, ecology and presence of endohyphal bacteria is reflected in genomic diversity of Mucoromycotina.</title>
        <authorList>
            <person name="Muszewska A."/>
            <person name="Okrasinska A."/>
            <person name="Steczkiewicz K."/>
            <person name="Drgas O."/>
            <person name="Orlowska M."/>
            <person name="Perlinska-Lenart U."/>
            <person name="Aleksandrzak-Piekarczyk T."/>
            <person name="Szatraj K."/>
            <person name="Zielenkiewicz U."/>
            <person name="Pilsyk S."/>
            <person name="Malc E."/>
            <person name="Mieczkowski P."/>
            <person name="Kruszewska J.S."/>
            <person name="Biernat P."/>
            <person name="Pawlowska J."/>
        </authorList>
    </citation>
    <scope>NUCLEOTIDE SEQUENCE</scope>
    <source>
        <strain evidence="8">CBS 226.32</strain>
    </source>
</reference>
<dbReference type="InterPro" id="IPR007219">
    <property type="entry name" value="XnlR_reg_dom"/>
</dbReference>
<comment type="caution">
    <text evidence="8">The sequence shown here is derived from an EMBL/GenBank/DDBJ whole genome shotgun (WGS) entry which is preliminary data.</text>
</comment>
<evidence type="ECO:0000313" key="9">
    <source>
        <dbReference type="Proteomes" id="UP000650833"/>
    </source>
</evidence>
<keyword evidence="4" id="KW-0238">DNA-binding</keyword>
<organism evidence="8 9">
    <name type="scientific">Mucor plumbeus</name>
    <dbReference type="NCBI Taxonomy" id="97098"/>
    <lineage>
        <taxon>Eukaryota</taxon>
        <taxon>Fungi</taxon>
        <taxon>Fungi incertae sedis</taxon>
        <taxon>Mucoromycota</taxon>
        <taxon>Mucoromycotina</taxon>
        <taxon>Mucoromycetes</taxon>
        <taxon>Mucorales</taxon>
        <taxon>Mucorineae</taxon>
        <taxon>Mucoraceae</taxon>
        <taxon>Mucor</taxon>
    </lineage>
</organism>
<evidence type="ECO:0000256" key="3">
    <source>
        <dbReference type="ARBA" id="ARBA00023015"/>
    </source>
</evidence>
<feature type="domain" description="Xylanolytic transcriptional activator regulatory" evidence="7">
    <location>
        <begin position="210"/>
        <end position="282"/>
    </location>
</feature>
<dbReference type="SMART" id="SM00906">
    <property type="entry name" value="Fungal_trans"/>
    <property type="match status" value="1"/>
</dbReference>
<gene>
    <name evidence="8" type="ORF">INT46_000763</name>
</gene>
<evidence type="ECO:0000256" key="6">
    <source>
        <dbReference type="ARBA" id="ARBA00023242"/>
    </source>
</evidence>
<keyword evidence="3" id="KW-0805">Transcription regulation</keyword>
<dbReference type="GO" id="GO:0006351">
    <property type="term" value="P:DNA-templated transcription"/>
    <property type="evidence" value="ECO:0007669"/>
    <property type="project" value="InterPro"/>
</dbReference>
<keyword evidence="9" id="KW-1185">Reference proteome</keyword>
<dbReference type="GO" id="GO:0008270">
    <property type="term" value="F:zinc ion binding"/>
    <property type="evidence" value="ECO:0007669"/>
    <property type="project" value="InterPro"/>
</dbReference>
<keyword evidence="2" id="KW-0862">Zinc</keyword>
<evidence type="ECO:0000256" key="5">
    <source>
        <dbReference type="ARBA" id="ARBA00023163"/>
    </source>
</evidence>
<evidence type="ECO:0000259" key="7">
    <source>
        <dbReference type="SMART" id="SM00906"/>
    </source>
</evidence>
<proteinExistence type="predicted"/>
<dbReference type="AlphaFoldDB" id="A0A8H7QHA3"/>
<evidence type="ECO:0000313" key="8">
    <source>
        <dbReference type="EMBL" id="KAG2192431.1"/>
    </source>
</evidence>
<dbReference type="Pfam" id="PF04082">
    <property type="entry name" value="Fungal_trans"/>
    <property type="match status" value="1"/>
</dbReference>
<evidence type="ECO:0000256" key="2">
    <source>
        <dbReference type="ARBA" id="ARBA00022833"/>
    </source>
</evidence>
<evidence type="ECO:0000256" key="1">
    <source>
        <dbReference type="ARBA" id="ARBA00022723"/>
    </source>
</evidence>
<name>A0A8H7QHA3_9FUNG</name>
<dbReference type="GO" id="GO:0003677">
    <property type="term" value="F:DNA binding"/>
    <property type="evidence" value="ECO:0007669"/>
    <property type="project" value="UniProtKB-KW"/>
</dbReference>
<protein>
    <recommendedName>
        <fullName evidence="7">Xylanolytic transcriptional activator regulatory domain-containing protein</fullName>
    </recommendedName>
</protein>
<dbReference type="EMBL" id="JAEPRC010000727">
    <property type="protein sequence ID" value="KAG2192431.1"/>
    <property type="molecule type" value="Genomic_DNA"/>
</dbReference>
<evidence type="ECO:0000256" key="4">
    <source>
        <dbReference type="ARBA" id="ARBA00023125"/>
    </source>
</evidence>
<keyword evidence="1" id="KW-0479">Metal-binding</keyword>
<keyword evidence="5" id="KW-0804">Transcription</keyword>